<name>A0AA37XDH7_9MICO</name>
<comment type="caution">
    <text evidence="1">The sequence shown here is derived from an EMBL/GenBank/DDBJ whole genome shotgun (WGS) entry which is preliminary data.</text>
</comment>
<reference evidence="1" key="1">
    <citation type="journal article" date="2014" name="Int. J. Syst. Evol. Microbiol.">
        <title>Complete genome sequence of Corynebacterium casei LMG S-19264T (=DSM 44701T), isolated from a smear-ripened cheese.</title>
        <authorList>
            <consortium name="US DOE Joint Genome Institute (JGI-PGF)"/>
            <person name="Walter F."/>
            <person name="Albersmeier A."/>
            <person name="Kalinowski J."/>
            <person name="Ruckert C."/>
        </authorList>
    </citation>
    <scope>NUCLEOTIDE SEQUENCE</scope>
    <source>
        <strain evidence="1">NBRC 112290</strain>
    </source>
</reference>
<protein>
    <submittedName>
        <fullName evidence="1">Uncharacterized protein</fullName>
    </submittedName>
</protein>
<sequence length="100" mass="11044">MRTPTLSHEAKVLENAAQGLWDRGMALSVLQDVALHPYRPTRQEARSTVVLSGDATYVVPDPLPEQLVAAGWDVVREDSLGHAMVLEDPWVTWQLVEAAL</sequence>
<gene>
    <name evidence="1" type="ORF">GCM10025875_12070</name>
</gene>
<accession>A0AA37XDH7</accession>
<evidence type="ECO:0000313" key="2">
    <source>
        <dbReference type="Proteomes" id="UP001157161"/>
    </source>
</evidence>
<proteinExistence type="predicted"/>
<organism evidence="1 2">
    <name type="scientific">Litorihabitans aurantiacus</name>
    <dbReference type="NCBI Taxonomy" id="1930061"/>
    <lineage>
        <taxon>Bacteria</taxon>
        <taxon>Bacillati</taxon>
        <taxon>Actinomycetota</taxon>
        <taxon>Actinomycetes</taxon>
        <taxon>Micrococcales</taxon>
        <taxon>Beutenbergiaceae</taxon>
        <taxon>Litorihabitans</taxon>
    </lineage>
</organism>
<keyword evidence="2" id="KW-1185">Reference proteome</keyword>
<dbReference type="Proteomes" id="UP001157161">
    <property type="component" value="Unassembled WGS sequence"/>
</dbReference>
<dbReference type="AlphaFoldDB" id="A0AA37XDH7"/>
<evidence type="ECO:0000313" key="1">
    <source>
        <dbReference type="EMBL" id="GMA31215.1"/>
    </source>
</evidence>
<reference evidence="1" key="2">
    <citation type="submission" date="2023-02" db="EMBL/GenBank/DDBJ databases">
        <authorList>
            <person name="Sun Q."/>
            <person name="Mori K."/>
        </authorList>
    </citation>
    <scope>NUCLEOTIDE SEQUENCE</scope>
    <source>
        <strain evidence="1">NBRC 112290</strain>
    </source>
</reference>
<dbReference type="EMBL" id="BSUM01000001">
    <property type="protein sequence ID" value="GMA31215.1"/>
    <property type="molecule type" value="Genomic_DNA"/>
</dbReference>